<dbReference type="EMBL" id="JAIXMP010000027">
    <property type="protein sequence ID" value="KAI9252808.1"/>
    <property type="molecule type" value="Genomic_DNA"/>
</dbReference>
<name>A0AAD5K2Y6_9FUNG</name>
<accession>A0AAD5K2Y6</accession>
<keyword evidence="1" id="KW-0175">Coiled coil</keyword>
<feature type="region of interest" description="Disordered" evidence="2">
    <location>
        <begin position="1"/>
        <end position="29"/>
    </location>
</feature>
<dbReference type="Proteomes" id="UP001209540">
    <property type="component" value="Unassembled WGS sequence"/>
</dbReference>
<keyword evidence="4" id="KW-1185">Reference proteome</keyword>
<evidence type="ECO:0000313" key="3">
    <source>
        <dbReference type="EMBL" id="KAI9252808.1"/>
    </source>
</evidence>
<reference evidence="3" key="2">
    <citation type="submission" date="2023-02" db="EMBL/GenBank/DDBJ databases">
        <authorList>
            <consortium name="DOE Joint Genome Institute"/>
            <person name="Mondo S.J."/>
            <person name="Chang Y."/>
            <person name="Wang Y."/>
            <person name="Ahrendt S."/>
            <person name="Andreopoulos W."/>
            <person name="Barry K."/>
            <person name="Beard J."/>
            <person name="Benny G.L."/>
            <person name="Blankenship S."/>
            <person name="Bonito G."/>
            <person name="Cuomo C."/>
            <person name="Desiro A."/>
            <person name="Gervers K.A."/>
            <person name="Hundley H."/>
            <person name="Kuo A."/>
            <person name="LaButti K."/>
            <person name="Lang B.F."/>
            <person name="Lipzen A."/>
            <person name="O'Donnell K."/>
            <person name="Pangilinan J."/>
            <person name="Reynolds N."/>
            <person name="Sandor L."/>
            <person name="Smith M.W."/>
            <person name="Tsang A."/>
            <person name="Grigoriev I.V."/>
            <person name="Stajich J.E."/>
            <person name="Spatafora J.W."/>
        </authorList>
    </citation>
    <scope>NUCLEOTIDE SEQUENCE</scope>
    <source>
        <strain evidence="3">RSA 2281</strain>
    </source>
</reference>
<protein>
    <submittedName>
        <fullName evidence="3">Uncharacterized protein</fullName>
    </submittedName>
</protein>
<proteinExistence type="predicted"/>
<gene>
    <name evidence="3" type="ORF">BDA99DRAFT_520131</name>
</gene>
<evidence type="ECO:0000313" key="4">
    <source>
        <dbReference type="Proteomes" id="UP001209540"/>
    </source>
</evidence>
<dbReference type="AlphaFoldDB" id="A0AAD5K2Y6"/>
<comment type="caution">
    <text evidence="3">The sequence shown here is derived from an EMBL/GenBank/DDBJ whole genome shotgun (WGS) entry which is preliminary data.</text>
</comment>
<sequence>MDYQQRTHHHHHQKIIPPPSPPSSSITDDEKFNTAAVTPLLDDSTTHRLQTCFGNIDQAQHHLKSQQRVTYLRSVSEPSPSSLSCSPQQQSKSLIDIHRLAIEALQNLYAEERRRNEYLEEQAERANEEIIKLQQEVSRQKQARHQEQRELQEVYGLVDTVRDVSSTQKRQQQLLPKPSCPEDLHIHLRHILTNITTLHHHPPPTGSLVVDLPEYDPYFY</sequence>
<feature type="coiled-coil region" evidence="1">
    <location>
        <begin position="95"/>
        <end position="150"/>
    </location>
</feature>
<evidence type="ECO:0000256" key="2">
    <source>
        <dbReference type="SAM" id="MobiDB-lite"/>
    </source>
</evidence>
<evidence type="ECO:0000256" key="1">
    <source>
        <dbReference type="SAM" id="Coils"/>
    </source>
</evidence>
<organism evidence="3 4">
    <name type="scientific">Phascolomyces articulosus</name>
    <dbReference type="NCBI Taxonomy" id="60185"/>
    <lineage>
        <taxon>Eukaryota</taxon>
        <taxon>Fungi</taxon>
        <taxon>Fungi incertae sedis</taxon>
        <taxon>Mucoromycota</taxon>
        <taxon>Mucoromycotina</taxon>
        <taxon>Mucoromycetes</taxon>
        <taxon>Mucorales</taxon>
        <taxon>Lichtheimiaceae</taxon>
        <taxon>Phascolomyces</taxon>
    </lineage>
</organism>
<reference evidence="3" key="1">
    <citation type="journal article" date="2022" name="IScience">
        <title>Evolution of zygomycete secretomes and the origins of terrestrial fungal ecologies.</title>
        <authorList>
            <person name="Chang Y."/>
            <person name="Wang Y."/>
            <person name="Mondo S."/>
            <person name="Ahrendt S."/>
            <person name="Andreopoulos W."/>
            <person name="Barry K."/>
            <person name="Beard J."/>
            <person name="Benny G.L."/>
            <person name="Blankenship S."/>
            <person name="Bonito G."/>
            <person name="Cuomo C."/>
            <person name="Desiro A."/>
            <person name="Gervers K.A."/>
            <person name="Hundley H."/>
            <person name="Kuo A."/>
            <person name="LaButti K."/>
            <person name="Lang B.F."/>
            <person name="Lipzen A."/>
            <person name="O'Donnell K."/>
            <person name="Pangilinan J."/>
            <person name="Reynolds N."/>
            <person name="Sandor L."/>
            <person name="Smith M.E."/>
            <person name="Tsang A."/>
            <person name="Grigoriev I.V."/>
            <person name="Stajich J.E."/>
            <person name="Spatafora J.W."/>
        </authorList>
    </citation>
    <scope>NUCLEOTIDE SEQUENCE</scope>
    <source>
        <strain evidence="3">RSA 2281</strain>
    </source>
</reference>
<feature type="compositionally biased region" description="Basic residues" evidence="2">
    <location>
        <begin position="1"/>
        <end position="14"/>
    </location>
</feature>